<accession>A0A8S5NQ68</accession>
<evidence type="ECO:0000313" key="1">
    <source>
        <dbReference type="EMBL" id="DAD96376.1"/>
    </source>
</evidence>
<protein>
    <submittedName>
        <fullName evidence="1">Virion protein</fullName>
    </submittedName>
</protein>
<proteinExistence type="predicted"/>
<dbReference type="EMBL" id="BK015216">
    <property type="protein sequence ID" value="DAD96376.1"/>
    <property type="molecule type" value="Genomic_DNA"/>
</dbReference>
<sequence>MDQRPRGIRNNNPGNIRHGANWYGLNPDGKKIDSAFCVFTDSIYGIRALAKVLVNYKKIHGLNTVRQIISRYAPPNENQTTAYIQSVAKQLGVYPDTIIDIEERGVLTVLIKAVIRMENGIQPYSDETIQQGIELCQN</sequence>
<reference evidence="1" key="1">
    <citation type="journal article" date="2021" name="Proc. Natl. Acad. Sci. U.S.A.">
        <title>A Catalog of Tens of Thousands of Viruses from Human Metagenomes Reveals Hidden Associations with Chronic Diseases.</title>
        <authorList>
            <person name="Tisza M.J."/>
            <person name="Buck C.B."/>
        </authorList>
    </citation>
    <scope>NUCLEOTIDE SEQUENCE</scope>
    <source>
        <strain evidence="1">Ctpbe1</strain>
    </source>
</reference>
<name>A0A8S5NQ68_9CAUD</name>
<organism evidence="1">
    <name type="scientific">Siphoviridae sp. ctpbe1</name>
    <dbReference type="NCBI Taxonomy" id="2826466"/>
    <lineage>
        <taxon>Viruses</taxon>
        <taxon>Duplodnaviria</taxon>
        <taxon>Heunggongvirae</taxon>
        <taxon>Uroviricota</taxon>
        <taxon>Caudoviricetes</taxon>
    </lineage>
</organism>